<evidence type="ECO:0000256" key="2">
    <source>
        <dbReference type="ARBA" id="ARBA00023012"/>
    </source>
</evidence>
<evidence type="ECO:0000256" key="6">
    <source>
        <dbReference type="PROSITE-ProRule" id="PRU00169"/>
    </source>
</evidence>
<keyword evidence="4 7" id="KW-0238">DNA-binding</keyword>
<dbReference type="RefSeq" id="WP_145360588.1">
    <property type="nucleotide sequence ID" value="NZ_CP036265.1"/>
</dbReference>
<dbReference type="EMBL" id="CP036265">
    <property type="protein sequence ID" value="QDT17661.1"/>
    <property type="molecule type" value="Genomic_DNA"/>
</dbReference>
<organism evidence="10 11">
    <name type="scientific">Alienimonas californiensis</name>
    <dbReference type="NCBI Taxonomy" id="2527989"/>
    <lineage>
        <taxon>Bacteria</taxon>
        <taxon>Pseudomonadati</taxon>
        <taxon>Planctomycetota</taxon>
        <taxon>Planctomycetia</taxon>
        <taxon>Planctomycetales</taxon>
        <taxon>Planctomycetaceae</taxon>
        <taxon>Alienimonas</taxon>
    </lineage>
</organism>
<proteinExistence type="predicted"/>
<dbReference type="SUPFAM" id="SSF52172">
    <property type="entry name" value="CheY-like"/>
    <property type="match status" value="1"/>
</dbReference>
<evidence type="ECO:0000259" key="9">
    <source>
        <dbReference type="PROSITE" id="PS51755"/>
    </source>
</evidence>
<evidence type="ECO:0000256" key="5">
    <source>
        <dbReference type="ARBA" id="ARBA00023163"/>
    </source>
</evidence>
<dbReference type="PROSITE" id="PS50110">
    <property type="entry name" value="RESPONSE_REGULATORY"/>
    <property type="match status" value="1"/>
</dbReference>
<keyword evidence="3" id="KW-0805">Transcription regulation</keyword>
<dbReference type="InterPro" id="IPR001789">
    <property type="entry name" value="Sig_transdc_resp-reg_receiver"/>
</dbReference>
<evidence type="ECO:0000313" key="11">
    <source>
        <dbReference type="Proteomes" id="UP000318741"/>
    </source>
</evidence>
<dbReference type="InterPro" id="IPR001867">
    <property type="entry name" value="OmpR/PhoB-type_DNA-bd"/>
</dbReference>
<evidence type="ECO:0000259" key="8">
    <source>
        <dbReference type="PROSITE" id="PS50110"/>
    </source>
</evidence>
<dbReference type="GO" id="GO:0006355">
    <property type="term" value="P:regulation of DNA-templated transcription"/>
    <property type="evidence" value="ECO:0007669"/>
    <property type="project" value="InterPro"/>
</dbReference>
<reference evidence="10 11" key="1">
    <citation type="submission" date="2019-02" db="EMBL/GenBank/DDBJ databases">
        <title>Deep-cultivation of Planctomycetes and their phenomic and genomic characterization uncovers novel biology.</title>
        <authorList>
            <person name="Wiegand S."/>
            <person name="Jogler M."/>
            <person name="Boedeker C."/>
            <person name="Pinto D."/>
            <person name="Vollmers J."/>
            <person name="Rivas-Marin E."/>
            <person name="Kohn T."/>
            <person name="Peeters S.H."/>
            <person name="Heuer A."/>
            <person name="Rast P."/>
            <person name="Oberbeckmann S."/>
            <person name="Bunk B."/>
            <person name="Jeske O."/>
            <person name="Meyerdierks A."/>
            <person name="Storesund J.E."/>
            <person name="Kallscheuer N."/>
            <person name="Luecker S."/>
            <person name="Lage O.M."/>
            <person name="Pohl T."/>
            <person name="Merkel B.J."/>
            <person name="Hornburger P."/>
            <person name="Mueller R.-W."/>
            <person name="Bruemmer F."/>
            <person name="Labrenz M."/>
            <person name="Spormann A.M."/>
            <person name="Op den Camp H."/>
            <person name="Overmann J."/>
            <person name="Amann R."/>
            <person name="Jetten M.S.M."/>
            <person name="Mascher T."/>
            <person name="Medema M.H."/>
            <person name="Devos D.P."/>
            <person name="Kaster A.-K."/>
            <person name="Ovreas L."/>
            <person name="Rohde M."/>
            <person name="Galperin M.Y."/>
            <person name="Jogler C."/>
        </authorList>
    </citation>
    <scope>NUCLEOTIDE SEQUENCE [LARGE SCALE GENOMIC DNA]</scope>
    <source>
        <strain evidence="10 11">CA12</strain>
    </source>
</reference>
<dbReference type="CDD" id="cd00383">
    <property type="entry name" value="trans_reg_C"/>
    <property type="match status" value="1"/>
</dbReference>
<name>A0A517PE91_9PLAN</name>
<dbReference type="KEGG" id="acaf:CA12_37910"/>
<dbReference type="GO" id="GO:0032993">
    <property type="term" value="C:protein-DNA complex"/>
    <property type="evidence" value="ECO:0007669"/>
    <property type="project" value="TreeGrafter"/>
</dbReference>
<evidence type="ECO:0000256" key="3">
    <source>
        <dbReference type="ARBA" id="ARBA00023015"/>
    </source>
</evidence>
<dbReference type="Pfam" id="PF00072">
    <property type="entry name" value="Response_reg"/>
    <property type="match status" value="1"/>
</dbReference>
<feature type="domain" description="Response regulatory" evidence="8">
    <location>
        <begin position="20"/>
        <end position="142"/>
    </location>
</feature>
<dbReference type="Gene3D" id="3.40.50.2300">
    <property type="match status" value="1"/>
</dbReference>
<sequence length="264" mass="29045">MSSFTPPPRGPFARGDRAPRLLVVEDERAIAEGLRFNFEADGYAVTVTGDGHSALAAFEAAKATGNGAGAFDGIILDLMLPGMSGYEICRTIRRTDPAVPVLMLTARTLTEDKIGGFEAGADQYVTKPFVLPELLARVRAMLARPRPVLPEEPPSREPVREFGDVTVDFDAFRLTVARGGKSRTHDLTTQETALLRLFAENPGRVLPRQEILRKVWPPDADVTTRTIDNFVLRLRRMVEPDPPNPKFLVSVRGTGYRFEPEGSS</sequence>
<accession>A0A517PE91</accession>
<dbReference type="Gene3D" id="1.10.10.10">
    <property type="entry name" value="Winged helix-like DNA-binding domain superfamily/Winged helix DNA-binding domain"/>
    <property type="match status" value="1"/>
</dbReference>
<keyword evidence="1 6" id="KW-0597">Phosphoprotein</keyword>
<feature type="modified residue" description="4-aspartylphosphate" evidence="6">
    <location>
        <position position="77"/>
    </location>
</feature>
<dbReference type="InterPro" id="IPR011006">
    <property type="entry name" value="CheY-like_superfamily"/>
</dbReference>
<dbReference type="CDD" id="cd17574">
    <property type="entry name" value="REC_OmpR"/>
    <property type="match status" value="1"/>
</dbReference>
<keyword evidence="2" id="KW-0902">Two-component regulatory system</keyword>
<evidence type="ECO:0000256" key="1">
    <source>
        <dbReference type="ARBA" id="ARBA00022553"/>
    </source>
</evidence>
<protein>
    <submittedName>
        <fullName evidence="10">Sensory transduction protein regX3</fullName>
    </submittedName>
</protein>
<dbReference type="OrthoDB" id="272875at2"/>
<dbReference type="PROSITE" id="PS51755">
    <property type="entry name" value="OMPR_PHOB"/>
    <property type="match status" value="1"/>
</dbReference>
<dbReference type="Gene3D" id="6.10.250.690">
    <property type="match status" value="1"/>
</dbReference>
<evidence type="ECO:0000313" key="10">
    <source>
        <dbReference type="EMBL" id="QDT17661.1"/>
    </source>
</evidence>
<dbReference type="PANTHER" id="PTHR48111">
    <property type="entry name" value="REGULATOR OF RPOS"/>
    <property type="match status" value="1"/>
</dbReference>
<dbReference type="AlphaFoldDB" id="A0A517PE91"/>
<dbReference type="SMART" id="SM00448">
    <property type="entry name" value="REC"/>
    <property type="match status" value="1"/>
</dbReference>
<dbReference type="InterPro" id="IPR039420">
    <property type="entry name" value="WalR-like"/>
</dbReference>
<keyword evidence="5" id="KW-0804">Transcription</keyword>
<dbReference type="GO" id="GO:0000156">
    <property type="term" value="F:phosphorelay response regulator activity"/>
    <property type="evidence" value="ECO:0007669"/>
    <property type="project" value="TreeGrafter"/>
</dbReference>
<dbReference type="Proteomes" id="UP000318741">
    <property type="component" value="Chromosome"/>
</dbReference>
<keyword evidence="11" id="KW-1185">Reference proteome</keyword>
<evidence type="ECO:0000256" key="4">
    <source>
        <dbReference type="ARBA" id="ARBA00023125"/>
    </source>
</evidence>
<dbReference type="InterPro" id="IPR016032">
    <property type="entry name" value="Sig_transdc_resp-reg_C-effctor"/>
</dbReference>
<dbReference type="GO" id="GO:0005829">
    <property type="term" value="C:cytosol"/>
    <property type="evidence" value="ECO:0007669"/>
    <property type="project" value="TreeGrafter"/>
</dbReference>
<dbReference type="PANTHER" id="PTHR48111:SF21">
    <property type="entry name" value="DNA-BINDING DUAL MASTER TRANSCRIPTIONAL REGULATOR RPAA"/>
    <property type="match status" value="1"/>
</dbReference>
<dbReference type="GO" id="GO:0000976">
    <property type="term" value="F:transcription cis-regulatory region binding"/>
    <property type="evidence" value="ECO:0007669"/>
    <property type="project" value="TreeGrafter"/>
</dbReference>
<gene>
    <name evidence="10" type="primary">regX3</name>
    <name evidence="10" type="ORF">CA12_37910</name>
</gene>
<feature type="domain" description="OmpR/PhoB-type" evidence="9">
    <location>
        <begin position="157"/>
        <end position="260"/>
    </location>
</feature>
<evidence type="ECO:0000256" key="7">
    <source>
        <dbReference type="PROSITE-ProRule" id="PRU01091"/>
    </source>
</evidence>
<feature type="DNA-binding region" description="OmpR/PhoB-type" evidence="7">
    <location>
        <begin position="157"/>
        <end position="260"/>
    </location>
</feature>
<dbReference type="InterPro" id="IPR036388">
    <property type="entry name" value="WH-like_DNA-bd_sf"/>
</dbReference>
<dbReference type="SUPFAM" id="SSF46894">
    <property type="entry name" value="C-terminal effector domain of the bipartite response regulators"/>
    <property type="match status" value="1"/>
</dbReference>
<dbReference type="SMART" id="SM00862">
    <property type="entry name" value="Trans_reg_C"/>
    <property type="match status" value="1"/>
</dbReference>
<dbReference type="Pfam" id="PF00486">
    <property type="entry name" value="Trans_reg_C"/>
    <property type="match status" value="1"/>
</dbReference>